<dbReference type="OrthoDB" id="3245657at2759"/>
<dbReference type="EMBL" id="KV722675">
    <property type="protein sequence ID" value="OCH84425.1"/>
    <property type="molecule type" value="Genomic_DNA"/>
</dbReference>
<dbReference type="AlphaFoldDB" id="A0A8E2ALF6"/>
<evidence type="ECO:0000313" key="3">
    <source>
        <dbReference type="Proteomes" id="UP000250043"/>
    </source>
</evidence>
<protein>
    <submittedName>
        <fullName evidence="2">Uncharacterized protein</fullName>
    </submittedName>
</protein>
<reference evidence="2 3" key="1">
    <citation type="submission" date="2016-07" db="EMBL/GenBank/DDBJ databases">
        <title>Draft genome of the white-rot fungus Obba rivulosa 3A-2.</title>
        <authorList>
            <consortium name="DOE Joint Genome Institute"/>
            <person name="Miettinen O."/>
            <person name="Riley R."/>
            <person name="Acob R."/>
            <person name="Barry K."/>
            <person name="Cullen D."/>
            <person name="De Vries R."/>
            <person name="Hainaut M."/>
            <person name="Hatakka A."/>
            <person name="Henrissat B."/>
            <person name="Hilden K."/>
            <person name="Kuo R."/>
            <person name="Labutti K."/>
            <person name="Lipzen A."/>
            <person name="Makela M.R."/>
            <person name="Sandor L."/>
            <person name="Spatafora J.W."/>
            <person name="Grigoriev I.V."/>
            <person name="Hibbett D.S."/>
        </authorList>
    </citation>
    <scope>NUCLEOTIDE SEQUENCE [LARGE SCALE GENOMIC DNA]</scope>
    <source>
        <strain evidence="2 3">3A-2</strain>
    </source>
</reference>
<organism evidence="2 3">
    <name type="scientific">Obba rivulosa</name>
    <dbReference type="NCBI Taxonomy" id="1052685"/>
    <lineage>
        <taxon>Eukaryota</taxon>
        <taxon>Fungi</taxon>
        <taxon>Dikarya</taxon>
        <taxon>Basidiomycota</taxon>
        <taxon>Agaricomycotina</taxon>
        <taxon>Agaricomycetes</taxon>
        <taxon>Polyporales</taxon>
        <taxon>Gelatoporiaceae</taxon>
        <taxon>Obba</taxon>
    </lineage>
</organism>
<name>A0A8E2ALF6_9APHY</name>
<proteinExistence type="predicted"/>
<feature type="chain" id="PRO_5034737760" evidence="1">
    <location>
        <begin position="23"/>
        <end position="182"/>
    </location>
</feature>
<sequence>MPLVRLSYFLLHLISSVLYTEGKLVNITIDDTNGDPTTGEHFTYLGSAWNVGQNCTGCADRPDPLLVLDGTWHDATFNVQSTEMLEPNIPLNASVAFNGATLYVYCITDAAREHSYMTFYIDNELVGSYIQNKFEIVPFEYNVLVYQNQSINPGPHNFTLSNGKVNGAKALVLLDYVVYTSV</sequence>
<evidence type="ECO:0000256" key="1">
    <source>
        <dbReference type="SAM" id="SignalP"/>
    </source>
</evidence>
<keyword evidence="3" id="KW-1185">Reference proteome</keyword>
<feature type="signal peptide" evidence="1">
    <location>
        <begin position="1"/>
        <end position="22"/>
    </location>
</feature>
<keyword evidence="1" id="KW-0732">Signal</keyword>
<evidence type="ECO:0000313" key="2">
    <source>
        <dbReference type="EMBL" id="OCH84425.1"/>
    </source>
</evidence>
<accession>A0A8E2ALF6</accession>
<dbReference type="Proteomes" id="UP000250043">
    <property type="component" value="Unassembled WGS sequence"/>
</dbReference>
<gene>
    <name evidence="2" type="ORF">OBBRIDRAFT_741653</name>
</gene>